<protein>
    <recommendedName>
        <fullName evidence="4">Rrf2 family transcriptional regulator</fullName>
    </recommendedName>
</protein>
<reference evidence="2 3" key="1">
    <citation type="journal article" date="2016" name="Nat. Commun.">
        <title>Thousands of microbial genomes shed light on interconnected biogeochemical processes in an aquifer system.</title>
        <authorList>
            <person name="Anantharaman K."/>
            <person name="Brown C.T."/>
            <person name="Hug L.A."/>
            <person name="Sharon I."/>
            <person name="Castelle C.J."/>
            <person name="Probst A.J."/>
            <person name="Thomas B.C."/>
            <person name="Singh A."/>
            <person name="Wilkins M.J."/>
            <person name="Karaoz U."/>
            <person name="Brodie E.L."/>
            <person name="Williams K.H."/>
            <person name="Hubbard S.S."/>
            <person name="Banfield J.F."/>
        </authorList>
    </citation>
    <scope>NUCLEOTIDE SEQUENCE [LARGE SCALE GENOMIC DNA]</scope>
</reference>
<organism evidence="2 3">
    <name type="scientific">Candidatus Buchananbacteria bacterium RIFCSPHIGHO2_01_FULL_44_11</name>
    <dbReference type="NCBI Taxonomy" id="1797535"/>
    <lineage>
        <taxon>Bacteria</taxon>
        <taxon>Candidatus Buchananiibacteriota</taxon>
    </lineage>
</organism>
<dbReference type="Proteomes" id="UP000178240">
    <property type="component" value="Unassembled WGS sequence"/>
</dbReference>
<dbReference type="GO" id="GO:0005829">
    <property type="term" value="C:cytosol"/>
    <property type="evidence" value="ECO:0007669"/>
    <property type="project" value="TreeGrafter"/>
</dbReference>
<dbReference type="STRING" id="1797535.A2744_03250"/>
<gene>
    <name evidence="2" type="ORF">A2744_03250</name>
</gene>
<dbReference type="InterPro" id="IPR000944">
    <property type="entry name" value="Tscrpt_reg_Rrf2"/>
</dbReference>
<name>A0A1G1Y277_9BACT</name>
<evidence type="ECO:0000313" key="3">
    <source>
        <dbReference type="Proteomes" id="UP000178240"/>
    </source>
</evidence>
<dbReference type="EMBL" id="MHIE01000003">
    <property type="protein sequence ID" value="OGY46443.1"/>
    <property type="molecule type" value="Genomic_DNA"/>
</dbReference>
<dbReference type="PROSITE" id="PS51197">
    <property type="entry name" value="HTH_RRF2_2"/>
    <property type="match status" value="1"/>
</dbReference>
<dbReference type="InterPro" id="IPR036388">
    <property type="entry name" value="WH-like_DNA-bd_sf"/>
</dbReference>
<dbReference type="Gene3D" id="1.10.10.10">
    <property type="entry name" value="Winged helix-like DNA-binding domain superfamily/Winged helix DNA-binding domain"/>
    <property type="match status" value="1"/>
</dbReference>
<dbReference type="GO" id="GO:0003677">
    <property type="term" value="F:DNA binding"/>
    <property type="evidence" value="ECO:0007669"/>
    <property type="project" value="UniProtKB-KW"/>
</dbReference>
<dbReference type="SUPFAM" id="SSF46785">
    <property type="entry name" value="Winged helix' DNA-binding domain"/>
    <property type="match status" value="1"/>
</dbReference>
<accession>A0A1G1Y277</accession>
<proteinExistence type="predicted"/>
<keyword evidence="1" id="KW-0238">DNA-binding</keyword>
<dbReference type="PANTHER" id="PTHR33221">
    <property type="entry name" value="WINGED HELIX-TURN-HELIX TRANSCRIPTIONAL REGULATOR, RRF2 FAMILY"/>
    <property type="match status" value="1"/>
</dbReference>
<sequence>MLGLVSTREEYGLRLIIQLAKTYYDHQPVSLAEIGQKENLSVKYLEQIIMPFRQAHWLKSQRGRTGGYVMVKNPKKVSLKDVVKLLAAGNDFLVPCLDRHRGCPNGLERLCLSRKAWGKIQKNLEDSLVKINLAELIKQPNFRIP</sequence>
<evidence type="ECO:0000256" key="1">
    <source>
        <dbReference type="ARBA" id="ARBA00023125"/>
    </source>
</evidence>
<dbReference type="AlphaFoldDB" id="A0A1G1Y277"/>
<dbReference type="PANTHER" id="PTHR33221:SF5">
    <property type="entry name" value="HTH-TYPE TRANSCRIPTIONAL REGULATOR ISCR"/>
    <property type="match status" value="1"/>
</dbReference>
<dbReference type="Pfam" id="PF02082">
    <property type="entry name" value="Rrf2"/>
    <property type="match status" value="1"/>
</dbReference>
<dbReference type="InterPro" id="IPR036390">
    <property type="entry name" value="WH_DNA-bd_sf"/>
</dbReference>
<comment type="caution">
    <text evidence="2">The sequence shown here is derived from an EMBL/GenBank/DDBJ whole genome shotgun (WGS) entry which is preliminary data.</text>
</comment>
<evidence type="ECO:0008006" key="4">
    <source>
        <dbReference type="Google" id="ProtNLM"/>
    </source>
</evidence>
<dbReference type="NCBIfam" id="TIGR00738">
    <property type="entry name" value="rrf2_super"/>
    <property type="match status" value="1"/>
</dbReference>
<dbReference type="GO" id="GO:0003700">
    <property type="term" value="F:DNA-binding transcription factor activity"/>
    <property type="evidence" value="ECO:0007669"/>
    <property type="project" value="TreeGrafter"/>
</dbReference>
<evidence type="ECO:0000313" key="2">
    <source>
        <dbReference type="EMBL" id="OGY46443.1"/>
    </source>
</evidence>